<dbReference type="Gene3D" id="3.40.50.300">
    <property type="entry name" value="P-loop containing nucleotide triphosphate hydrolases"/>
    <property type="match status" value="1"/>
</dbReference>
<proteinExistence type="predicted"/>
<organism evidence="2 3">
    <name type="scientific">Escherichia coli O139:H28 (strain E24377A / ETEC)</name>
    <dbReference type="NCBI Taxonomy" id="331111"/>
    <lineage>
        <taxon>Bacteria</taxon>
        <taxon>Pseudomonadati</taxon>
        <taxon>Pseudomonadota</taxon>
        <taxon>Gammaproteobacteria</taxon>
        <taxon>Enterobacterales</taxon>
        <taxon>Enterobacteriaceae</taxon>
        <taxon>Escherichia</taxon>
    </lineage>
</organism>
<dbReference type="AlphaFoldDB" id="A7ZJY3"/>
<evidence type="ECO:0000313" key="3">
    <source>
        <dbReference type="Proteomes" id="UP000001122"/>
    </source>
</evidence>
<evidence type="ECO:0000313" key="2">
    <source>
        <dbReference type="EMBL" id="ABV16512.1"/>
    </source>
</evidence>
<evidence type="ECO:0000259" key="1">
    <source>
        <dbReference type="Pfam" id="PF13175"/>
    </source>
</evidence>
<dbReference type="SUPFAM" id="SSF52540">
    <property type="entry name" value="P-loop containing nucleoside triphosphate hydrolases"/>
    <property type="match status" value="1"/>
</dbReference>
<keyword evidence="3" id="KW-1185">Reference proteome</keyword>
<dbReference type="KEGG" id="ecw:EcE24377A_0989"/>
<protein>
    <recommendedName>
        <fullName evidence="1">Endonuclease GajA/Old nuclease/RecF-like AAA domain-containing protein</fullName>
    </recommendedName>
</protein>
<dbReference type="RefSeq" id="WP_000427721.1">
    <property type="nucleotide sequence ID" value="NC_009801.1"/>
</dbReference>
<accession>A7ZJY3</accession>
<dbReference type="InterPro" id="IPR041685">
    <property type="entry name" value="AAA_GajA/Old/RecF-like"/>
</dbReference>
<dbReference type="InterPro" id="IPR027417">
    <property type="entry name" value="P-loop_NTPase"/>
</dbReference>
<dbReference type="Proteomes" id="UP000001122">
    <property type="component" value="Chromosome"/>
</dbReference>
<name>A7ZJY3_ECO24</name>
<reference evidence="3" key="1">
    <citation type="journal article" date="2008" name="J. Bacteriol.">
        <title>The pangenome structure of Escherichia coli: comparative genomic analysis of E. coli commensal and pathogenic isolates.</title>
        <authorList>
            <person name="Rasko D.A."/>
            <person name="Rosovitz M.J."/>
            <person name="Myers G.S."/>
            <person name="Mongodin E.F."/>
            <person name="Fricke W.F."/>
            <person name="Gajer P."/>
            <person name="Crabtree J."/>
            <person name="Sebaihia M."/>
            <person name="Thomson N.R."/>
            <person name="Chaudhuri R."/>
            <person name="Henderson I.R."/>
            <person name="Sperandio V."/>
            <person name="Ravel J."/>
        </authorList>
    </citation>
    <scope>NUCLEOTIDE SEQUENCE [LARGE SCALE GENOMIC DNA]</scope>
    <source>
        <strain evidence="3">E24377A / ETEC</strain>
    </source>
</reference>
<sequence>MENIKIDKFLTIQKVDIPLKKVNIFIGPQAQGKSVIAKLIKYFKDYPMDILRASTEGKTKRDILKEQKNKFSKIFPQQYWADDEFFIEYSNKHYWVRITNRKNSKGSLKIDLSENLTKTIAKLRLIVRKDLDENIENSLAESVTRRRKRGIEHELRVCLSLGLFSEPETKLESVFYIPAGRSFFANLQKNVFSFLSSSIEIDYFLTEFGSLYEQTKKLFNQDYMIRMLRGAVPQHVNKLVEELICGKYITEKGEDFIRHAAKKTNLNNSSSGQQEALPMALMLSSWPYLQSVTSKSFIIEEPEAHLFPSAQAKVVSLIASAYNQAESYCSYTITTHSPYILSAFNNLIQAGNALKCIKGKNNTDIERLYKLVPESQIIDFDDVTAYMVNAGKVTEILDSELNILDANEIDRISSIFSETFDALIDIEYSATVN</sequence>
<dbReference type="PANTHER" id="PTHR43581">
    <property type="entry name" value="ATP/GTP PHOSPHATASE"/>
    <property type="match status" value="1"/>
</dbReference>
<dbReference type="PANTHER" id="PTHR43581:SF2">
    <property type="entry name" value="EXCINUCLEASE ATPASE SUBUNIT"/>
    <property type="match status" value="1"/>
</dbReference>
<dbReference type="InterPro" id="IPR051396">
    <property type="entry name" value="Bact_Antivir_Def_Nuclease"/>
</dbReference>
<feature type="domain" description="Endonuclease GajA/Old nuclease/RecF-like AAA" evidence="1">
    <location>
        <begin position="56"/>
        <end position="340"/>
    </location>
</feature>
<dbReference type="Pfam" id="PF13175">
    <property type="entry name" value="AAA_15"/>
    <property type="match status" value="1"/>
</dbReference>
<dbReference type="HOGENOM" id="CLU_053347_1_0_6"/>
<dbReference type="EMBL" id="CP000800">
    <property type="protein sequence ID" value="ABV16512.1"/>
    <property type="molecule type" value="Genomic_DNA"/>
</dbReference>
<gene>
    <name evidence="2" type="ordered locus">EcE24377A_0989</name>
</gene>